<evidence type="ECO:0000313" key="1">
    <source>
        <dbReference type="EMBL" id="MFM1524531.1"/>
    </source>
</evidence>
<gene>
    <name evidence="1" type="ORF">ABGF40_02480</name>
</gene>
<protein>
    <submittedName>
        <fullName evidence="1">AbiH family protein</fullName>
    </submittedName>
</protein>
<dbReference type="EMBL" id="JBFNFH010000003">
    <property type="protein sequence ID" value="MFM1524531.1"/>
    <property type="molecule type" value="Genomic_DNA"/>
</dbReference>
<name>A0ABW9F6B5_9FIRM</name>
<dbReference type="Pfam" id="PF14253">
    <property type="entry name" value="AbiH"/>
    <property type="match status" value="1"/>
</dbReference>
<dbReference type="InterPro" id="IPR025935">
    <property type="entry name" value="AbiH"/>
</dbReference>
<evidence type="ECO:0000313" key="2">
    <source>
        <dbReference type="Proteomes" id="UP001629536"/>
    </source>
</evidence>
<dbReference type="Proteomes" id="UP001629536">
    <property type="component" value="Unassembled WGS sequence"/>
</dbReference>
<keyword evidence="2" id="KW-1185">Reference proteome</keyword>
<dbReference type="RefSeq" id="WP_408126315.1">
    <property type="nucleotide sequence ID" value="NZ_JBFNFH010000003.1"/>
</dbReference>
<accession>A0ABW9F6B5</accession>
<comment type="caution">
    <text evidence="1">The sequence shown here is derived from an EMBL/GenBank/DDBJ whole genome shotgun (WGS) entry which is preliminary data.</text>
</comment>
<reference evidence="1 2" key="1">
    <citation type="journal article" date="2024" name="Front. Microbiol.">
        <title>Pangenomic and biochemical analyses of Helcococcus ovis reveal widespread tetracycline resistance and a novel bacterial species, Helcococcus bovis.</title>
        <authorList>
            <person name="Cunha F."/>
            <person name="Zhai Y."/>
            <person name="Casaro S."/>
            <person name="Jones K.L."/>
            <person name="Hernandez M."/>
            <person name="Bisinotto R.S."/>
            <person name="Kariyawasam S."/>
            <person name="Brown M.B."/>
            <person name="Phillips A."/>
            <person name="Jeong K.C."/>
            <person name="Galvao K.N."/>
        </authorList>
    </citation>
    <scope>NUCLEOTIDE SEQUENCE [LARGE SCALE GENOMIC DNA]</scope>
    <source>
        <strain evidence="1 2">KG197</strain>
    </source>
</reference>
<organism evidence="1 2">
    <name type="scientific">Helcococcus bovis</name>
    <dbReference type="NCBI Taxonomy" id="3153252"/>
    <lineage>
        <taxon>Bacteria</taxon>
        <taxon>Bacillati</taxon>
        <taxon>Bacillota</taxon>
        <taxon>Tissierellia</taxon>
        <taxon>Tissierellales</taxon>
        <taxon>Peptoniphilaceae</taxon>
        <taxon>Helcococcus</taxon>
    </lineage>
</organism>
<sequence>MFKKFDKNTFQLLNNQWNVLALVGNGFDISVLRKFKKGKMAGKTTSYTDFYDYITYFNLTNHNNILYQKMTESKEEGKENWSDFEDIIKNIYEDKNINHENLEKSIDEFQKYFTIFLNDLVDSDILLKLNEEVINNELSIQSLGEFLKDLDYSNLEDLKFKENLYHYNLFNFVFVNFNYTSLLDNYIYLDKLQFDPHIYKTRDTNFHFKFKLENSNTETDYSTYIISDIIHPHGLQDVPRSILFGIDLKEYNKGGTSTEKRFVKGYWSQYEAKYKSFIEKANLFIIFGMSLGQSDSWWMDAIYNEIKERDAELIIYKFETYKNDEEKHKLIDEVKNKFINVCIRHEHSSDEEKNKVKNNIHVVIFNKNDTYFLGLEKK</sequence>
<proteinExistence type="predicted"/>